<evidence type="ECO:0000256" key="9">
    <source>
        <dbReference type="NCBIfam" id="TIGR01508"/>
    </source>
</evidence>
<comment type="similarity">
    <text evidence="2">Belongs to the HTP reductase family.</text>
</comment>
<evidence type="ECO:0000256" key="8">
    <source>
        <dbReference type="ARBA" id="ARBA00049020"/>
    </source>
</evidence>
<proteinExistence type="inferred from homology"/>
<evidence type="ECO:0000256" key="1">
    <source>
        <dbReference type="ARBA" id="ARBA00005104"/>
    </source>
</evidence>
<dbReference type="InterPro" id="IPR024072">
    <property type="entry name" value="DHFR-like_dom_sf"/>
</dbReference>
<comment type="catalytic activity">
    <reaction evidence="7">
        <text>2,5-diamino-6-(1-D-ribitylamino)pyrimidin-4(3H)-one 5'-phosphate + NAD(+) = 2,5-diamino-6-(1-D-ribosylamino)pyrimidin-4(3H)-one 5'-phosphate + NADH + H(+)</text>
        <dbReference type="Rhea" id="RHEA:27274"/>
        <dbReference type="ChEBI" id="CHEBI:15378"/>
        <dbReference type="ChEBI" id="CHEBI:57540"/>
        <dbReference type="ChEBI" id="CHEBI:57945"/>
        <dbReference type="ChEBI" id="CHEBI:58890"/>
        <dbReference type="ChEBI" id="CHEBI:59545"/>
        <dbReference type="EC" id="1.1.1.302"/>
    </reaction>
</comment>
<keyword evidence="5" id="KW-0521">NADP</keyword>
<gene>
    <name evidence="12" type="ORF">DP107_01340</name>
</gene>
<dbReference type="EC" id="1.1.1.302" evidence="9"/>
<name>A0A554NEW4_9EURY</name>
<organism evidence="12 13">
    <name type="scientific">Haloglomus irregulare</name>
    <dbReference type="NCBI Taxonomy" id="2234134"/>
    <lineage>
        <taxon>Archaea</taxon>
        <taxon>Methanobacteriati</taxon>
        <taxon>Methanobacteriota</taxon>
        <taxon>Stenosarchaea group</taxon>
        <taxon>Halobacteria</taxon>
        <taxon>Halobacteriales</taxon>
        <taxon>Natronomonadaceae</taxon>
        <taxon>Haloglomus</taxon>
    </lineage>
</organism>
<dbReference type="PANTHER" id="PTHR38011:SF7">
    <property type="entry name" value="2,5-DIAMINO-6-RIBOSYLAMINO-4(3H)-PYRIMIDINONE 5'-PHOSPHATE REDUCTASE"/>
    <property type="match status" value="1"/>
</dbReference>
<dbReference type="InterPro" id="IPR050765">
    <property type="entry name" value="Riboflavin_Biosynth_HTPR"/>
</dbReference>
<keyword evidence="13" id="KW-1185">Reference proteome</keyword>
<dbReference type="PANTHER" id="PTHR38011">
    <property type="entry name" value="DIHYDROFOLATE REDUCTASE FAMILY PROTEIN (AFU_ORTHOLOGUE AFUA_8G06820)"/>
    <property type="match status" value="1"/>
</dbReference>
<dbReference type="Pfam" id="PF01872">
    <property type="entry name" value="RibD_C"/>
    <property type="match status" value="1"/>
</dbReference>
<dbReference type="Proteomes" id="UP000319894">
    <property type="component" value="Unassembled WGS sequence"/>
</dbReference>
<dbReference type="Gene3D" id="3.40.430.10">
    <property type="entry name" value="Dihydrofolate Reductase, subunit A"/>
    <property type="match status" value="1"/>
</dbReference>
<dbReference type="NCBIfam" id="TIGR01508">
    <property type="entry name" value="rib_reduct_arch"/>
    <property type="match status" value="1"/>
</dbReference>
<dbReference type="InterPro" id="IPR006401">
    <property type="entry name" value="Rib_reduct_arc"/>
</dbReference>
<keyword evidence="4" id="KW-0686">Riboflavin biosynthesis</keyword>
<protein>
    <recommendedName>
        <fullName evidence="9">2,5-diamino-6-(ribosylamino)-4(3H)-pyrimidinone 5'-phosphate reductase</fullName>
        <ecNumber evidence="9">1.1.1.302</ecNumber>
    </recommendedName>
</protein>
<evidence type="ECO:0000256" key="7">
    <source>
        <dbReference type="ARBA" id="ARBA00047550"/>
    </source>
</evidence>
<dbReference type="InterPro" id="IPR011549">
    <property type="entry name" value="RibD_C"/>
</dbReference>
<evidence type="ECO:0000256" key="10">
    <source>
        <dbReference type="SAM" id="MobiDB-lite"/>
    </source>
</evidence>
<feature type="domain" description="Bacterial bifunctional deaminase-reductase C-terminal" evidence="11">
    <location>
        <begin position="2"/>
        <end position="217"/>
    </location>
</feature>
<dbReference type="GO" id="GO:0008703">
    <property type="term" value="F:5-amino-6-(5-phosphoribosylamino)uracil reductase activity"/>
    <property type="evidence" value="ECO:0007669"/>
    <property type="project" value="InterPro"/>
</dbReference>
<sequence>MHVHVNAATSVDGKLSTHRREQVAISGDEDFARVDRLRAEVDAVAVGVGTVLADDPSLVRHDESHREAERGDLPPPARVVVDSRGRTPLDASILDGGPTTYLLAADALSTERERALSGAGATVLRTGGASDSDRVDIEAGLSALADHGVERLLVEGGGELIFSLFDAGLVDRLTLYVGSMVVGGRDAPTLADGAGFVEGFPALSLAGVEQVDDGVLLRYDVP</sequence>
<evidence type="ECO:0000256" key="3">
    <source>
        <dbReference type="ARBA" id="ARBA00011738"/>
    </source>
</evidence>
<feature type="region of interest" description="Disordered" evidence="10">
    <location>
        <begin position="1"/>
        <end position="21"/>
    </location>
</feature>
<feature type="compositionally biased region" description="Basic and acidic residues" evidence="10">
    <location>
        <begin position="57"/>
        <end position="72"/>
    </location>
</feature>
<comment type="subunit">
    <text evidence="3">Homodimer.</text>
</comment>
<keyword evidence="6 12" id="KW-0560">Oxidoreductase</keyword>
<dbReference type="AlphaFoldDB" id="A0A554NEW4"/>
<evidence type="ECO:0000313" key="13">
    <source>
        <dbReference type="Proteomes" id="UP000319894"/>
    </source>
</evidence>
<comment type="catalytic activity">
    <reaction evidence="8">
        <text>2,5-diamino-6-(1-D-ribitylamino)pyrimidin-4(3H)-one 5'-phosphate + NADP(+) = 2,5-diamino-6-(1-D-ribosylamino)pyrimidin-4(3H)-one 5'-phosphate + NADPH + H(+)</text>
        <dbReference type="Rhea" id="RHEA:27278"/>
        <dbReference type="ChEBI" id="CHEBI:15378"/>
        <dbReference type="ChEBI" id="CHEBI:57783"/>
        <dbReference type="ChEBI" id="CHEBI:58349"/>
        <dbReference type="ChEBI" id="CHEBI:58890"/>
        <dbReference type="ChEBI" id="CHEBI:59545"/>
        <dbReference type="EC" id="1.1.1.302"/>
    </reaction>
</comment>
<dbReference type="EMBL" id="QMDX01000001">
    <property type="protein sequence ID" value="TSD15855.1"/>
    <property type="molecule type" value="Genomic_DNA"/>
</dbReference>
<dbReference type="SUPFAM" id="SSF53597">
    <property type="entry name" value="Dihydrofolate reductase-like"/>
    <property type="match status" value="1"/>
</dbReference>
<accession>A0A554NEW4</accession>
<comment type="caution">
    <text evidence="12">The sequence shown here is derived from an EMBL/GenBank/DDBJ whole genome shotgun (WGS) entry which is preliminary data.</text>
</comment>
<dbReference type="GO" id="GO:0050661">
    <property type="term" value="F:NADP binding"/>
    <property type="evidence" value="ECO:0007669"/>
    <property type="project" value="InterPro"/>
</dbReference>
<dbReference type="OrthoDB" id="10178at2157"/>
<comment type="pathway">
    <text evidence="1">Cofactor biosynthesis; riboflavin biosynthesis.</text>
</comment>
<evidence type="ECO:0000256" key="2">
    <source>
        <dbReference type="ARBA" id="ARBA00009723"/>
    </source>
</evidence>
<feature type="region of interest" description="Disordered" evidence="10">
    <location>
        <begin position="57"/>
        <end position="76"/>
    </location>
</feature>
<evidence type="ECO:0000313" key="12">
    <source>
        <dbReference type="EMBL" id="TSD15855.1"/>
    </source>
</evidence>
<evidence type="ECO:0000256" key="6">
    <source>
        <dbReference type="ARBA" id="ARBA00023002"/>
    </source>
</evidence>
<dbReference type="UniPathway" id="UPA00275"/>
<evidence type="ECO:0000259" key="11">
    <source>
        <dbReference type="Pfam" id="PF01872"/>
    </source>
</evidence>
<reference evidence="12 13" key="1">
    <citation type="submission" date="2018-06" db="EMBL/GenBank/DDBJ databases">
        <title>Natronomonas sp. F16-60 a new haloarchaeon isolated from a solar saltern of Isla Cristina, Huelva, Spain.</title>
        <authorList>
            <person name="Duran-Viseras A."/>
            <person name="Sanchez-Porro C."/>
            <person name="Ventosa A."/>
        </authorList>
    </citation>
    <scope>NUCLEOTIDE SEQUENCE [LARGE SCALE GENOMIC DNA]</scope>
    <source>
        <strain evidence="12 13">F16-60</strain>
    </source>
</reference>
<dbReference type="InterPro" id="IPR002734">
    <property type="entry name" value="RibDG_C"/>
</dbReference>
<evidence type="ECO:0000256" key="5">
    <source>
        <dbReference type="ARBA" id="ARBA00022857"/>
    </source>
</evidence>
<evidence type="ECO:0000256" key="4">
    <source>
        <dbReference type="ARBA" id="ARBA00022619"/>
    </source>
</evidence>
<dbReference type="GO" id="GO:0009231">
    <property type="term" value="P:riboflavin biosynthetic process"/>
    <property type="evidence" value="ECO:0007669"/>
    <property type="project" value="UniProtKB-UniPathway"/>
</dbReference>
<dbReference type="InParanoid" id="A0A554NEW4"/>
<dbReference type="FunCoup" id="A0A554NEW4">
    <property type="interactions" value="79"/>
</dbReference>
<dbReference type="RefSeq" id="WP_144260330.1">
    <property type="nucleotide sequence ID" value="NZ_QMDX01000001.1"/>
</dbReference>
<dbReference type="NCBIfam" id="TIGR00227">
    <property type="entry name" value="ribD_Cterm"/>
    <property type="match status" value="1"/>
</dbReference>